<gene>
    <name evidence="2" type="ORF">DOTSEDRAFT_150197</name>
</gene>
<dbReference type="SUPFAM" id="SSF53474">
    <property type="entry name" value="alpha/beta-Hydrolases"/>
    <property type="match status" value="1"/>
</dbReference>
<dbReference type="InterPro" id="IPR002018">
    <property type="entry name" value="CarbesteraseB"/>
</dbReference>
<dbReference type="OMA" id="YGTWAFL"/>
<name>N1PPA8_DOTSN</name>
<feature type="domain" description="Carboxylesterase type B" evidence="1">
    <location>
        <begin position="54"/>
        <end position="559"/>
    </location>
</feature>
<dbReference type="OrthoDB" id="408631at2759"/>
<dbReference type="Pfam" id="PF00135">
    <property type="entry name" value="COesterase"/>
    <property type="match status" value="1"/>
</dbReference>
<reference evidence="2 3" key="2">
    <citation type="journal article" date="2012" name="PLoS Pathog.">
        <title>Diverse lifestyles and strategies of plant pathogenesis encoded in the genomes of eighteen Dothideomycetes fungi.</title>
        <authorList>
            <person name="Ohm R.A."/>
            <person name="Feau N."/>
            <person name="Henrissat B."/>
            <person name="Schoch C.L."/>
            <person name="Horwitz B.A."/>
            <person name="Barry K.W."/>
            <person name="Condon B.J."/>
            <person name="Copeland A.C."/>
            <person name="Dhillon B."/>
            <person name="Glaser F."/>
            <person name="Hesse C.N."/>
            <person name="Kosti I."/>
            <person name="LaButti K."/>
            <person name="Lindquist E.A."/>
            <person name="Lucas S."/>
            <person name="Salamov A.A."/>
            <person name="Bradshaw R.E."/>
            <person name="Ciuffetti L."/>
            <person name="Hamelin R.C."/>
            <person name="Kema G.H.J."/>
            <person name="Lawrence C."/>
            <person name="Scott J.A."/>
            <person name="Spatafora J.W."/>
            <person name="Turgeon B.G."/>
            <person name="de Wit P.J.G.M."/>
            <person name="Zhong S."/>
            <person name="Goodwin S.B."/>
            <person name="Grigoriev I.V."/>
        </authorList>
    </citation>
    <scope>NUCLEOTIDE SEQUENCE [LARGE SCALE GENOMIC DNA]</scope>
    <source>
        <strain evidence="3">NZE10 / CBS 128990</strain>
    </source>
</reference>
<dbReference type="AlphaFoldDB" id="N1PPA8"/>
<dbReference type="PANTHER" id="PTHR11559">
    <property type="entry name" value="CARBOXYLESTERASE"/>
    <property type="match status" value="1"/>
</dbReference>
<keyword evidence="3" id="KW-1185">Reference proteome</keyword>
<dbReference type="STRING" id="675120.N1PPA8"/>
<dbReference type="Proteomes" id="UP000016933">
    <property type="component" value="Unassembled WGS sequence"/>
</dbReference>
<accession>N1PPA8</accession>
<dbReference type="ESTHER" id="mycp1-n1ppa8">
    <property type="family name" value="Fungal_carboxylesterase_lipase"/>
</dbReference>
<dbReference type="EMBL" id="KB446538">
    <property type="protein sequence ID" value="EME45256.1"/>
    <property type="molecule type" value="Genomic_DNA"/>
</dbReference>
<dbReference type="eggNOG" id="KOG4389">
    <property type="taxonomic scope" value="Eukaryota"/>
</dbReference>
<dbReference type="InterPro" id="IPR050309">
    <property type="entry name" value="Type-B_Carboxylest/Lipase"/>
</dbReference>
<organism evidence="2 3">
    <name type="scientific">Dothistroma septosporum (strain NZE10 / CBS 128990)</name>
    <name type="common">Red band needle blight fungus</name>
    <name type="synonym">Mycosphaerella pini</name>
    <dbReference type="NCBI Taxonomy" id="675120"/>
    <lineage>
        <taxon>Eukaryota</taxon>
        <taxon>Fungi</taxon>
        <taxon>Dikarya</taxon>
        <taxon>Ascomycota</taxon>
        <taxon>Pezizomycotina</taxon>
        <taxon>Dothideomycetes</taxon>
        <taxon>Dothideomycetidae</taxon>
        <taxon>Mycosphaerellales</taxon>
        <taxon>Mycosphaerellaceae</taxon>
        <taxon>Dothistroma</taxon>
    </lineage>
</organism>
<dbReference type="PROSITE" id="PS00941">
    <property type="entry name" value="CARBOXYLESTERASE_B_2"/>
    <property type="match status" value="1"/>
</dbReference>
<sequence>MFLILLTVTALAGAKPTSYDPRPYNGVLQARQVSYVGANEIASPEVDLGYSVYRGYTNASTNINVYKGIRFAQPPTGSLRWQAPRAPSVNRSEVIDATSFPATCPQNPSASNRIQAVNQTGTSEDCLFLNVYTPNNATEPLPVYFWIHGGGYGSGNGQQDLQTFINTNDDRFVGVIIQYRLGAFGFLSSDEVSRKGVVNAGILDQVLALQWVQSYIHLFNGEPTKVTIAGESAGAGSVMLLDIAHGGTLGTSLFRNSIAASPYLPMQYGCNDWVPSQSYYSFAAQAGCNGMSPYGANGSRPIFECLQEASSDTLINASATIAQSGTFGTWAFLPVTDGTLIQDLPSRQLGHRKVNGVNILSGNNANEGPYFVPANIDTEENFVSWLRLTFPLFSTNDIAKILYYYPSSNTSVNDATLLFATNGENSPTAVNQSVLATGQQQRANNIYAETTFICPSYWLVEAYSENGGQAYKYQFSVTPSLHGDDVNAWANAPGNETSTQPHSRDLATAFSHMYGNFVVDSDPSILNAVANGLDAPLNATASNAASAWPPYSIESPYQIDVNTTCGEDRISVGQIDAANRFYCAGSGTHNDIRKVNAYTWEGGRGVRCDFWRSVGERVPE</sequence>
<dbReference type="HOGENOM" id="CLU_006586_10_5_1"/>
<evidence type="ECO:0000259" key="1">
    <source>
        <dbReference type="Pfam" id="PF00135"/>
    </source>
</evidence>
<dbReference type="Gene3D" id="3.40.50.1820">
    <property type="entry name" value="alpha/beta hydrolase"/>
    <property type="match status" value="1"/>
</dbReference>
<proteinExistence type="predicted"/>
<dbReference type="InterPro" id="IPR029058">
    <property type="entry name" value="AB_hydrolase_fold"/>
</dbReference>
<dbReference type="InterPro" id="IPR019819">
    <property type="entry name" value="Carboxylesterase_B_CS"/>
</dbReference>
<reference evidence="3" key="1">
    <citation type="journal article" date="2012" name="PLoS Genet.">
        <title>The genomes of the fungal plant pathogens Cladosporium fulvum and Dothistroma septosporum reveal adaptation to different hosts and lifestyles but also signatures of common ancestry.</title>
        <authorList>
            <person name="de Wit P.J.G.M."/>
            <person name="van der Burgt A."/>
            <person name="Oekmen B."/>
            <person name="Stergiopoulos I."/>
            <person name="Abd-Elsalam K.A."/>
            <person name="Aerts A.L."/>
            <person name="Bahkali A.H."/>
            <person name="Beenen H.G."/>
            <person name="Chettri P."/>
            <person name="Cox M.P."/>
            <person name="Datema E."/>
            <person name="de Vries R.P."/>
            <person name="Dhillon B."/>
            <person name="Ganley A.R."/>
            <person name="Griffiths S.A."/>
            <person name="Guo Y."/>
            <person name="Hamelin R.C."/>
            <person name="Henrissat B."/>
            <person name="Kabir M.S."/>
            <person name="Jashni M.K."/>
            <person name="Kema G."/>
            <person name="Klaubauf S."/>
            <person name="Lapidus A."/>
            <person name="Levasseur A."/>
            <person name="Lindquist E."/>
            <person name="Mehrabi R."/>
            <person name="Ohm R.A."/>
            <person name="Owen T.J."/>
            <person name="Salamov A."/>
            <person name="Schwelm A."/>
            <person name="Schijlen E."/>
            <person name="Sun H."/>
            <person name="van den Burg H.A."/>
            <person name="van Ham R.C.H.J."/>
            <person name="Zhang S."/>
            <person name="Goodwin S.B."/>
            <person name="Grigoriev I.V."/>
            <person name="Collemare J."/>
            <person name="Bradshaw R.E."/>
        </authorList>
    </citation>
    <scope>NUCLEOTIDE SEQUENCE [LARGE SCALE GENOMIC DNA]</scope>
    <source>
        <strain evidence="3">NZE10 / CBS 128990</strain>
    </source>
</reference>
<evidence type="ECO:0000313" key="3">
    <source>
        <dbReference type="Proteomes" id="UP000016933"/>
    </source>
</evidence>
<evidence type="ECO:0000313" key="2">
    <source>
        <dbReference type="EMBL" id="EME45256.1"/>
    </source>
</evidence>
<protein>
    <recommendedName>
        <fullName evidence="1">Carboxylesterase type B domain-containing protein</fullName>
    </recommendedName>
</protein>